<evidence type="ECO:0000313" key="1">
    <source>
        <dbReference type="Proteomes" id="UP000887576"/>
    </source>
</evidence>
<reference evidence="2" key="1">
    <citation type="submission" date="2022-11" db="UniProtKB">
        <authorList>
            <consortium name="WormBaseParasite"/>
        </authorList>
    </citation>
    <scope>IDENTIFICATION</scope>
</reference>
<accession>A0AC34QIT3</accession>
<evidence type="ECO:0000313" key="2">
    <source>
        <dbReference type="WBParaSite" id="JU765_v2.g16778.t1"/>
    </source>
</evidence>
<organism evidence="1 2">
    <name type="scientific">Panagrolaimus sp. JU765</name>
    <dbReference type="NCBI Taxonomy" id="591449"/>
    <lineage>
        <taxon>Eukaryota</taxon>
        <taxon>Metazoa</taxon>
        <taxon>Ecdysozoa</taxon>
        <taxon>Nematoda</taxon>
        <taxon>Chromadorea</taxon>
        <taxon>Rhabditida</taxon>
        <taxon>Tylenchina</taxon>
        <taxon>Panagrolaimomorpha</taxon>
        <taxon>Panagrolaimoidea</taxon>
        <taxon>Panagrolaimidae</taxon>
        <taxon>Panagrolaimus</taxon>
    </lineage>
</organism>
<sequence>MLRRIVQNRQLCLRALSSSAVAVDVEPSHDLLRKASVRPVLLKPFLDPVLHSEDYFGLEKVVTISEMFDARVHYGHKIGTLKDNMKWSLYGERLGVCIFDLDITRKYFIRALNFVAHVAYRGGMVLFVTSDRSNMLMVEKMAAEMGQYSHTRKWQEGTLTNTGQLFGTSIRLPDVIIFLSTLSSVLEKHPGIIEAAKMTIPTVGICDSNAEPNYITYPVPGNDDSTASIRYYMNMFNLAIEKGKEARSKLEK</sequence>
<name>A0AC34QIT3_9BILA</name>
<dbReference type="WBParaSite" id="JU765_v2.g16778.t1">
    <property type="protein sequence ID" value="JU765_v2.g16778.t1"/>
    <property type="gene ID" value="JU765_v2.g16778"/>
</dbReference>
<proteinExistence type="predicted"/>
<protein>
    <submittedName>
        <fullName evidence="2">28S ribosomal protein S2, mitochondrial</fullName>
    </submittedName>
</protein>
<dbReference type="Proteomes" id="UP000887576">
    <property type="component" value="Unplaced"/>
</dbReference>